<comment type="caution">
    <text evidence="1">The sequence shown here is derived from an EMBL/GenBank/DDBJ whole genome shotgun (WGS) entry which is preliminary data.</text>
</comment>
<gene>
    <name evidence="1" type="ORF">O4U47_24655</name>
</gene>
<dbReference type="EMBL" id="JAQFWP010000061">
    <property type="protein sequence ID" value="MDA2807725.1"/>
    <property type="molecule type" value="Genomic_DNA"/>
</dbReference>
<evidence type="ECO:0008006" key="3">
    <source>
        <dbReference type="Google" id="ProtNLM"/>
    </source>
</evidence>
<keyword evidence="2" id="KW-1185">Reference proteome</keyword>
<sequence>MGRTLAQKMGVKPGHRLLALGAPDGYPGLLQPPEGVRIDTSMAEGAAYDGIHVFVRDRADVEAKVPPLLPHARGGLLWVGYPKRSGGIPTDISRDQGWEALGAASWDAVAQVAVDADWSALRFRPVADVSYTPGSKRARAGE</sequence>
<name>A0ABT4TU14_9ACTN</name>
<organism evidence="1 2">
    <name type="scientific">Nocardiopsis suaedae</name>
    <dbReference type="NCBI Taxonomy" id="3018444"/>
    <lineage>
        <taxon>Bacteria</taxon>
        <taxon>Bacillati</taxon>
        <taxon>Actinomycetota</taxon>
        <taxon>Actinomycetes</taxon>
        <taxon>Streptosporangiales</taxon>
        <taxon>Nocardiopsidaceae</taxon>
        <taxon>Nocardiopsis</taxon>
    </lineage>
</organism>
<proteinExistence type="predicted"/>
<dbReference type="Proteomes" id="UP001165685">
    <property type="component" value="Unassembled WGS sequence"/>
</dbReference>
<reference evidence="1" key="1">
    <citation type="submission" date="2023-01" db="EMBL/GenBank/DDBJ databases">
        <title>Draft genome sequence of Nocardiopsis sp. LSu2-4 isolated from halophytes.</title>
        <authorList>
            <person name="Duangmal K."/>
            <person name="Chantavorakit T."/>
        </authorList>
    </citation>
    <scope>NUCLEOTIDE SEQUENCE</scope>
    <source>
        <strain evidence="1">LSu2-4</strain>
    </source>
</reference>
<evidence type="ECO:0000313" key="2">
    <source>
        <dbReference type="Proteomes" id="UP001165685"/>
    </source>
</evidence>
<protein>
    <recommendedName>
        <fullName evidence="3">DUF3052 domain-containing protein</fullName>
    </recommendedName>
</protein>
<dbReference type="RefSeq" id="WP_270680349.1">
    <property type="nucleotide sequence ID" value="NZ_JAQFWP010000061.1"/>
</dbReference>
<accession>A0ABT4TU14</accession>
<evidence type="ECO:0000313" key="1">
    <source>
        <dbReference type="EMBL" id="MDA2807725.1"/>
    </source>
</evidence>